<keyword evidence="2" id="KW-0521">NADP</keyword>
<comment type="similarity">
    <text evidence="1 4">Belongs to the short-chain dehydrogenases/reductases (SDR) family.</text>
</comment>
<evidence type="ECO:0000256" key="4">
    <source>
        <dbReference type="RuleBase" id="RU000363"/>
    </source>
</evidence>
<keyword evidence="3" id="KW-0560">Oxidoreductase</keyword>
<dbReference type="PROSITE" id="PS00061">
    <property type="entry name" value="ADH_SHORT"/>
    <property type="match status" value="1"/>
</dbReference>
<evidence type="ECO:0000313" key="5">
    <source>
        <dbReference type="EMBL" id="SCL49464.1"/>
    </source>
</evidence>
<reference evidence="6" key="1">
    <citation type="submission" date="2016-06" db="EMBL/GenBank/DDBJ databases">
        <authorList>
            <person name="Varghese N."/>
            <person name="Submissions Spin"/>
        </authorList>
    </citation>
    <scope>NUCLEOTIDE SEQUENCE [LARGE SCALE GENOMIC DNA]</scope>
    <source>
        <strain evidence="6">DSM 44151</strain>
    </source>
</reference>
<dbReference type="InterPro" id="IPR002347">
    <property type="entry name" value="SDR_fam"/>
</dbReference>
<dbReference type="OrthoDB" id="9781117at2"/>
<evidence type="ECO:0000313" key="6">
    <source>
        <dbReference type="Proteomes" id="UP000198605"/>
    </source>
</evidence>
<evidence type="ECO:0000256" key="2">
    <source>
        <dbReference type="ARBA" id="ARBA00022857"/>
    </source>
</evidence>
<name>A0A1C6U655_9ACTN</name>
<organism evidence="5 6">
    <name type="scientific">Micromonospora chersina</name>
    <dbReference type="NCBI Taxonomy" id="47854"/>
    <lineage>
        <taxon>Bacteria</taxon>
        <taxon>Bacillati</taxon>
        <taxon>Actinomycetota</taxon>
        <taxon>Actinomycetes</taxon>
        <taxon>Micromonosporales</taxon>
        <taxon>Micromonosporaceae</taxon>
        <taxon>Micromonospora</taxon>
    </lineage>
</organism>
<protein>
    <submittedName>
        <fullName evidence="5">NAD(P)-dependent dehydrogenase, short-chain alcohol dehydrogenase family</fullName>
    </submittedName>
</protein>
<sequence>MTTTLITGANKGLGFETARRLVAAGHTVWIGSRDAERGRRAADRLGAHFVPLDVTDDASVAAAVRTVEAGGGLDVLVNNAGVEGRTADNGVVGAAEVTAEEMRTLFETNVFGPVRVTHAFLPLLRRSAAPVVVNVSSGLASLTRLADPADVAYGYPGVAYPASKAALNMVTVQYAKAFPDLRINAVEPGFTATDLNGRTGTQTVEEGAEIIVRMAQVGPDGPTGAYLDSAGPLPW</sequence>
<dbReference type="STRING" id="47854.GA0070603_0786"/>
<keyword evidence="6" id="KW-1185">Reference proteome</keyword>
<dbReference type="RefSeq" id="WP_091307223.1">
    <property type="nucleotide sequence ID" value="NZ_FMIB01000002.1"/>
</dbReference>
<dbReference type="GeneID" id="43277461"/>
<proteinExistence type="inferred from homology"/>
<dbReference type="PRINTS" id="PR00080">
    <property type="entry name" value="SDRFAMILY"/>
</dbReference>
<evidence type="ECO:0000256" key="3">
    <source>
        <dbReference type="ARBA" id="ARBA00023002"/>
    </source>
</evidence>
<dbReference type="SUPFAM" id="SSF51735">
    <property type="entry name" value="NAD(P)-binding Rossmann-fold domains"/>
    <property type="match status" value="1"/>
</dbReference>
<dbReference type="GO" id="GO:0016491">
    <property type="term" value="F:oxidoreductase activity"/>
    <property type="evidence" value="ECO:0007669"/>
    <property type="project" value="UniProtKB-KW"/>
</dbReference>
<dbReference type="PANTHER" id="PTHR43490:SF99">
    <property type="entry name" value="SHORT-CHAIN DEHYDROGENASE_REDUCTASE"/>
    <property type="match status" value="1"/>
</dbReference>
<dbReference type="Gene3D" id="3.40.50.720">
    <property type="entry name" value="NAD(P)-binding Rossmann-like Domain"/>
    <property type="match status" value="1"/>
</dbReference>
<dbReference type="PANTHER" id="PTHR43490">
    <property type="entry name" value="(+)-NEOMENTHOL DEHYDROGENASE"/>
    <property type="match status" value="1"/>
</dbReference>
<dbReference type="InterPro" id="IPR036291">
    <property type="entry name" value="NAD(P)-bd_dom_sf"/>
</dbReference>
<dbReference type="Proteomes" id="UP000198605">
    <property type="component" value="Unassembled WGS sequence"/>
</dbReference>
<gene>
    <name evidence="5" type="ORF">GA0070603_0786</name>
</gene>
<accession>A0A1C6U655</accession>
<evidence type="ECO:0000256" key="1">
    <source>
        <dbReference type="ARBA" id="ARBA00006484"/>
    </source>
</evidence>
<dbReference type="PRINTS" id="PR00081">
    <property type="entry name" value="GDHRDH"/>
</dbReference>
<dbReference type="AlphaFoldDB" id="A0A1C6U655"/>
<dbReference type="InterPro" id="IPR020904">
    <property type="entry name" value="Sc_DH/Rdtase_CS"/>
</dbReference>
<dbReference type="Pfam" id="PF00106">
    <property type="entry name" value="adh_short"/>
    <property type="match status" value="1"/>
</dbReference>
<dbReference type="EMBL" id="FMIB01000002">
    <property type="protein sequence ID" value="SCL49464.1"/>
    <property type="molecule type" value="Genomic_DNA"/>
</dbReference>